<dbReference type="AlphaFoldDB" id="A0A3B0UTR7"/>
<organism evidence="1">
    <name type="scientific">hydrothermal vent metagenome</name>
    <dbReference type="NCBI Taxonomy" id="652676"/>
    <lineage>
        <taxon>unclassified sequences</taxon>
        <taxon>metagenomes</taxon>
        <taxon>ecological metagenomes</taxon>
    </lineage>
</organism>
<reference evidence="1" key="1">
    <citation type="submission" date="2018-06" db="EMBL/GenBank/DDBJ databases">
        <authorList>
            <person name="Zhirakovskaya E."/>
        </authorList>
    </citation>
    <scope>NUCLEOTIDE SEQUENCE</scope>
</reference>
<proteinExistence type="predicted"/>
<accession>A0A3B0UTR7</accession>
<dbReference type="EMBL" id="UOEV01000037">
    <property type="protein sequence ID" value="VAW32330.1"/>
    <property type="molecule type" value="Genomic_DNA"/>
</dbReference>
<sequence>MKKSARNLFGLMFAILIVSSGVFWWWHNRVSEVAMSVNTLSQEIQNTHRALKYADTEKMILSSLSGEESSIKSYFVSYADVVSFLNVLETAGRASGAKVSVTSVSPKTDSKRPMLIVSVKVKGNFDAVMRTVGAIENVPYYTIIKTITLEHTTILKKTYWSAMFTMEVGSVAGTSTIKKS</sequence>
<gene>
    <name evidence="1" type="ORF">MNBD_CPR01-319</name>
</gene>
<evidence type="ECO:0000313" key="1">
    <source>
        <dbReference type="EMBL" id="VAW32330.1"/>
    </source>
</evidence>
<evidence type="ECO:0008006" key="2">
    <source>
        <dbReference type="Google" id="ProtNLM"/>
    </source>
</evidence>
<protein>
    <recommendedName>
        <fullName evidence="2">General secretion pathway protein M</fullName>
    </recommendedName>
</protein>
<name>A0A3B0UTR7_9ZZZZ</name>